<dbReference type="SUPFAM" id="SSF53850">
    <property type="entry name" value="Periplasmic binding protein-like II"/>
    <property type="match status" value="1"/>
</dbReference>
<evidence type="ECO:0000256" key="1">
    <source>
        <dbReference type="ARBA" id="ARBA00009437"/>
    </source>
</evidence>
<dbReference type="Gene3D" id="3.40.190.10">
    <property type="entry name" value="Periplasmic binding protein-like II"/>
    <property type="match status" value="2"/>
</dbReference>
<dbReference type="InterPro" id="IPR000847">
    <property type="entry name" value="LysR_HTH_N"/>
</dbReference>
<reference evidence="7" key="2">
    <citation type="journal article" date="2020" name="Int. J. Syst. Evol. Microbiol.">
        <title>Genomic insights into a novel species Rhodoferax aquaticus sp. nov., isolated from freshwater.</title>
        <authorList>
            <person name="Li T."/>
            <person name="Zhuo Y."/>
            <person name="Jin C.Z."/>
            <person name="Wu X."/>
            <person name="Ko S.R."/>
            <person name="Jin F.J."/>
            <person name="Ahn C.Y."/>
            <person name="Oh H.M."/>
            <person name="Lee H.G."/>
            <person name="Jin L."/>
        </authorList>
    </citation>
    <scope>NUCLEOTIDE SEQUENCE [LARGE SCALE GENOMIC DNA]</scope>
    <source>
        <strain evidence="7">Gr-4</strain>
    </source>
</reference>
<dbReference type="Gene3D" id="1.10.10.10">
    <property type="entry name" value="Winged helix-like DNA-binding domain superfamily/Winged helix DNA-binding domain"/>
    <property type="match status" value="1"/>
</dbReference>
<name>A0A515ES45_9BURK</name>
<dbReference type="PANTHER" id="PTHR30419">
    <property type="entry name" value="HTH-TYPE TRANSCRIPTIONAL REGULATOR YBHD"/>
    <property type="match status" value="1"/>
</dbReference>
<evidence type="ECO:0000256" key="2">
    <source>
        <dbReference type="ARBA" id="ARBA00023015"/>
    </source>
</evidence>
<comment type="similarity">
    <text evidence="1">Belongs to the LysR transcriptional regulatory family.</text>
</comment>
<evidence type="ECO:0000256" key="4">
    <source>
        <dbReference type="ARBA" id="ARBA00023163"/>
    </source>
</evidence>
<dbReference type="InterPro" id="IPR036388">
    <property type="entry name" value="WH-like_DNA-bd_sf"/>
</dbReference>
<evidence type="ECO:0000256" key="3">
    <source>
        <dbReference type="ARBA" id="ARBA00023125"/>
    </source>
</evidence>
<keyword evidence="4" id="KW-0804">Transcription</keyword>
<gene>
    <name evidence="6" type="ORF">EXZ61_15625</name>
</gene>
<reference evidence="7" key="1">
    <citation type="submission" date="2019-02" db="EMBL/GenBank/DDBJ databases">
        <title>Complete genome sequence of Rhodoferax sp. Gr-4.</title>
        <authorList>
            <person name="Jin L."/>
        </authorList>
    </citation>
    <scope>NUCLEOTIDE SEQUENCE [LARGE SCALE GENOMIC DNA]</scope>
    <source>
        <strain evidence="7">Gr-4</strain>
    </source>
</reference>
<accession>A0A515ES45</accession>
<feature type="domain" description="HTH lysR-type" evidence="5">
    <location>
        <begin position="1"/>
        <end position="58"/>
    </location>
</feature>
<dbReference type="InterPro" id="IPR005119">
    <property type="entry name" value="LysR_subst-bd"/>
</dbReference>
<dbReference type="PROSITE" id="PS50931">
    <property type="entry name" value="HTH_LYSR"/>
    <property type="match status" value="1"/>
</dbReference>
<dbReference type="GO" id="GO:0003700">
    <property type="term" value="F:DNA-binding transcription factor activity"/>
    <property type="evidence" value="ECO:0007669"/>
    <property type="project" value="InterPro"/>
</dbReference>
<dbReference type="EMBL" id="CP036282">
    <property type="protein sequence ID" value="QDL55486.1"/>
    <property type="molecule type" value="Genomic_DNA"/>
</dbReference>
<dbReference type="KEGG" id="rhg:EXZ61_15625"/>
<proteinExistence type="inferred from homology"/>
<dbReference type="RefSeq" id="WP_142812643.1">
    <property type="nucleotide sequence ID" value="NZ_CP036282.1"/>
</dbReference>
<dbReference type="SUPFAM" id="SSF46785">
    <property type="entry name" value="Winged helix' DNA-binding domain"/>
    <property type="match status" value="1"/>
</dbReference>
<dbReference type="Pfam" id="PF03466">
    <property type="entry name" value="LysR_substrate"/>
    <property type="match status" value="1"/>
</dbReference>
<dbReference type="GO" id="GO:0003677">
    <property type="term" value="F:DNA binding"/>
    <property type="evidence" value="ECO:0007669"/>
    <property type="project" value="UniProtKB-KW"/>
</dbReference>
<sequence>MDLRRLKHLVALADERHFGRAAERVHLSQPAFSRSVQAAESELGLALFDRGLPEVRCTAAGAFVIERARKLLFDTRCLERDVALFREQLLGDLAFGVGPFPAVSLVPRLLVRLRARYPGIQTRVEVNNWKYLLEHLRAEELDFFVADTRSVPQDHDLSIRPVGRQRAGFFVRKGHPLLAQAQVQPADLLPFGIACVRLPPSISAVLAGLFGLPPGERMPIALECDDLHLLKAVALASDTVLAAPDGAVAAEVTKGDLQALSLAGWPPMHSEMGVVSLKGRSFSPSAEFAVAELGALAADDADAFAPGESRTAS</sequence>
<organism evidence="6 7">
    <name type="scientific">Rhodoferax aquaticus</name>
    <dbReference type="NCBI Taxonomy" id="2527691"/>
    <lineage>
        <taxon>Bacteria</taxon>
        <taxon>Pseudomonadati</taxon>
        <taxon>Pseudomonadota</taxon>
        <taxon>Betaproteobacteria</taxon>
        <taxon>Burkholderiales</taxon>
        <taxon>Comamonadaceae</taxon>
        <taxon>Rhodoferax</taxon>
    </lineage>
</organism>
<evidence type="ECO:0000313" key="7">
    <source>
        <dbReference type="Proteomes" id="UP000317365"/>
    </source>
</evidence>
<dbReference type="PRINTS" id="PR00039">
    <property type="entry name" value="HTHLYSR"/>
</dbReference>
<dbReference type="GO" id="GO:0005829">
    <property type="term" value="C:cytosol"/>
    <property type="evidence" value="ECO:0007669"/>
    <property type="project" value="TreeGrafter"/>
</dbReference>
<dbReference type="InterPro" id="IPR050950">
    <property type="entry name" value="HTH-type_LysR_regulators"/>
</dbReference>
<dbReference type="InterPro" id="IPR036390">
    <property type="entry name" value="WH_DNA-bd_sf"/>
</dbReference>
<dbReference type="PANTHER" id="PTHR30419:SF30">
    <property type="entry name" value="LYSR FAMILY TRANSCRIPTIONAL REGULATOR"/>
    <property type="match status" value="1"/>
</dbReference>
<dbReference type="Pfam" id="PF00126">
    <property type="entry name" value="HTH_1"/>
    <property type="match status" value="1"/>
</dbReference>
<protein>
    <submittedName>
        <fullName evidence="6">LysR family transcriptional regulator</fullName>
    </submittedName>
</protein>
<keyword evidence="3" id="KW-0238">DNA-binding</keyword>
<keyword evidence="7" id="KW-1185">Reference proteome</keyword>
<evidence type="ECO:0000259" key="5">
    <source>
        <dbReference type="PROSITE" id="PS50931"/>
    </source>
</evidence>
<evidence type="ECO:0000313" key="6">
    <source>
        <dbReference type="EMBL" id="QDL55486.1"/>
    </source>
</evidence>
<keyword evidence="2" id="KW-0805">Transcription regulation</keyword>
<dbReference type="CDD" id="cd05466">
    <property type="entry name" value="PBP2_LTTR_substrate"/>
    <property type="match status" value="1"/>
</dbReference>
<dbReference type="AlphaFoldDB" id="A0A515ES45"/>
<dbReference type="Proteomes" id="UP000317365">
    <property type="component" value="Chromosome"/>
</dbReference>